<name>A0A6M5Z0H4_9BACT</name>
<dbReference type="Pfam" id="PF07585">
    <property type="entry name" value="BBP7"/>
    <property type="match status" value="1"/>
</dbReference>
<organism evidence="1 2">
    <name type="scientific">Frigoriglobus tundricola</name>
    <dbReference type="NCBI Taxonomy" id="2774151"/>
    <lineage>
        <taxon>Bacteria</taxon>
        <taxon>Pseudomonadati</taxon>
        <taxon>Planctomycetota</taxon>
        <taxon>Planctomycetia</taxon>
        <taxon>Gemmatales</taxon>
        <taxon>Gemmataceae</taxon>
        <taxon>Frigoriglobus</taxon>
    </lineage>
</organism>
<evidence type="ECO:0000313" key="2">
    <source>
        <dbReference type="Proteomes" id="UP000503447"/>
    </source>
</evidence>
<dbReference type="EMBL" id="CP053452">
    <property type="protein sequence ID" value="QJW98953.1"/>
    <property type="molecule type" value="Genomic_DNA"/>
</dbReference>
<accession>A0A6M5Z0H4</accession>
<dbReference type="Proteomes" id="UP000503447">
    <property type="component" value="Chromosome"/>
</dbReference>
<sequence length="378" mass="40301">MRAEYLLWWTKDSQLPALVTTGVPGATALPGVLGQPDTSVAYGGSDPDNQVRSGGRFTVGFWLNDSRTVGLEGNYFFLASRSVRYDAYSSGAPGSAVIARPFFDVTSGIENAQLVAFPGIASGEIHVSSYSRLQGAELNALCVPCCTPCCDPCGDPTCRSQSKTGCGGSYRLSLLAGFRYLELDEGLGITEISNINPALSPGSPTFGGSRIAAADQFDTRNYFYGAQVGAQAEWCWRRFFVNAVGKVALGVSHEVVDVHGTTVITSPAGTSVVTPAGFLASGSNSGQFARDRFAVVPEFNVNVGYQVTRHVRAYVGYTFVYWSSVARPGNQVDTALSGTQIPTDTRFNPQAGPARPAALLRNTDFWAQGVTFGLELRY</sequence>
<keyword evidence="2" id="KW-1185">Reference proteome</keyword>
<dbReference type="RefSeq" id="WP_171474018.1">
    <property type="nucleotide sequence ID" value="NZ_CP053452.2"/>
</dbReference>
<reference evidence="2" key="1">
    <citation type="submission" date="2020-05" db="EMBL/GenBank/DDBJ databases">
        <title>Frigoriglobus tundricola gen. nov., sp. nov., a psychrotolerant cellulolytic planctomycete of the family Gemmataceae with two divergent copies of 16S rRNA gene.</title>
        <authorList>
            <person name="Kulichevskaya I.S."/>
            <person name="Ivanova A.A."/>
            <person name="Naumoff D.G."/>
            <person name="Beletsky A.V."/>
            <person name="Rijpstra W.I.C."/>
            <person name="Sinninghe Damste J.S."/>
            <person name="Mardanov A.V."/>
            <person name="Ravin N.V."/>
            <person name="Dedysh S.N."/>
        </authorList>
    </citation>
    <scope>NUCLEOTIDE SEQUENCE [LARGE SCALE GENOMIC DNA]</scope>
    <source>
        <strain evidence="2">PL17</strain>
    </source>
</reference>
<dbReference type="InterPro" id="IPR011446">
    <property type="entry name" value="BBP7"/>
</dbReference>
<proteinExistence type="predicted"/>
<gene>
    <name evidence="1" type="ORF">FTUN_6548</name>
</gene>
<protein>
    <submittedName>
        <fullName evidence="1">Uncharacterized protein</fullName>
    </submittedName>
</protein>
<evidence type="ECO:0000313" key="1">
    <source>
        <dbReference type="EMBL" id="QJW98953.1"/>
    </source>
</evidence>
<dbReference type="AlphaFoldDB" id="A0A6M5Z0H4"/>
<dbReference type="KEGG" id="ftj:FTUN_6548"/>